<gene>
    <name evidence="2" type="ORF">UFOPK4020_00625</name>
</gene>
<name>A0A6J7NWM3_9ZZZZ</name>
<organism evidence="2">
    <name type="scientific">freshwater metagenome</name>
    <dbReference type="NCBI Taxonomy" id="449393"/>
    <lineage>
        <taxon>unclassified sequences</taxon>
        <taxon>metagenomes</taxon>
        <taxon>ecological metagenomes</taxon>
    </lineage>
</organism>
<feature type="region of interest" description="Disordered" evidence="1">
    <location>
        <begin position="22"/>
        <end position="48"/>
    </location>
</feature>
<reference evidence="2" key="1">
    <citation type="submission" date="2020-05" db="EMBL/GenBank/DDBJ databases">
        <authorList>
            <person name="Chiriac C."/>
            <person name="Salcher M."/>
            <person name="Ghai R."/>
            <person name="Kavagutti S V."/>
        </authorList>
    </citation>
    <scope>NUCLEOTIDE SEQUENCE</scope>
</reference>
<dbReference type="EMBL" id="CAFBOV010000101">
    <property type="protein sequence ID" value="CAB4997481.1"/>
    <property type="molecule type" value="Genomic_DNA"/>
</dbReference>
<feature type="compositionally biased region" description="Basic and acidic residues" evidence="1">
    <location>
        <begin position="75"/>
        <end position="92"/>
    </location>
</feature>
<proteinExistence type="predicted"/>
<dbReference type="AlphaFoldDB" id="A0A6J7NWM3"/>
<evidence type="ECO:0000313" key="2">
    <source>
        <dbReference type="EMBL" id="CAB4997481.1"/>
    </source>
</evidence>
<evidence type="ECO:0000256" key="1">
    <source>
        <dbReference type="SAM" id="MobiDB-lite"/>
    </source>
</evidence>
<feature type="region of interest" description="Disordered" evidence="1">
    <location>
        <begin position="71"/>
        <end position="92"/>
    </location>
</feature>
<protein>
    <submittedName>
        <fullName evidence="2">Unannotated protein</fullName>
    </submittedName>
</protein>
<accession>A0A6J7NWM3</accession>
<sequence length="92" mass="10304">MYKGEILPYKSQTDDRITREAAMAAGETSGHSDATRKVVTSAGPKPADIDDVALVPLVKEADPDFERLLDEEEDIQRRSHDGHETPHFKRED</sequence>